<comment type="caution">
    <text evidence="6">The sequence shown here is derived from an EMBL/GenBank/DDBJ whole genome shotgun (WGS) entry which is preliminary data.</text>
</comment>
<organism evidence="6 7">
    <name type="scientific">Gracilariopsis chorda</name>
    <dbReference type="NCBI Taxonomy" id="448386"/>
    <lineage>
        <taxon>Eukaryota</taxon>
        <taxon>Rhodophyta</taxon>
        <taxon>Florideophyceae</taxon>
        <taxon>Rhodymeniophycidae</taxon>
        <taxon>Gracilariales</taxon>
        <taxon>Gracilariaceae</taxon>
        <taxon>Gracilariopsis</taxon>
    </lineage>
</organism>
<comment type="similarity">
    <text evidence="1">Belongs to the carnosine N-methyltransferase family.</text>
</comment>
<dbReference type="GO" id="GO:0032259">
    <property type="term" value="P:methylation"/>
    <property type="evidence" value="ECO:0007669"/>
    <property type="project" value="UniProtKB-KW"/>
</dbReference>
<dbReference type="STRING" id="448386.A0A2V3J283"/>
<gene>
    <name evidence="6" type="ORF">BWQ96_01730</name>
</gene>
<dbReference type="Gene3D" id="3.40.50.150">
    <property type="entry name" value="Vaccinia Virus protein VP39"/>
    <property type="match status" value="1"/>
</dbReference>
<dbReference type="OrthoDB" id="978at2759"/>
<sequence>MTTQEEEQPTEYDLERISRAWRALMAYRGLSLQVFDSQVHSFEQLSAIHQSLIPTLPIRLSHAAEAVEHNADVIEKIADLAGIDSSFDPDEITPEQLEQTVADFPDVVDGLLAVVRDWSSLGAKDRSLTYDPIINALDEAVEDALTAGAVPDRNSFTVLVPGASLGRLSWELARLGLSVQGVEHSYLQLFMCNYVLNGTATPENPLHLYPFAHHTGMIRSVDEQLKEVEFPDSDPRILEGAHFTMVAGEFLDLYDDPEKWDAIATCFSIENSHSIISYIRRIAKILKVGGVWVNHGCLDFRYDDSLTETSVEITKDELDLVIARCGLRVIRREQLRCRPPYAVNGMISEEYESYLTVAVRV</sequence>
<dbReference type="AlphaFoldDB" id="A0A2V3J283"/>
<name>A0A2V3J283_9FLOR</name>
<dbReference type="EMBL" id="NBIV01000013">
    <property type="protein sequence ID" value="PXF48561.1"/>
    <property type="molecule type" value="Genomic_DNA"/>
</dbReference>
<dbReference type="Pfam" id="PF07942">
    <property type="entry name" value="CARME"/>
    <property type="match status" value="1"/>
</dbReference>
<protein>
    <recommendedName>
        <fullName evidence="2">carnosine N-methyltransferase</fullName>
        <ecNumber evidence="2">2.1.1.22</ecNumber>
    </recommendedName>
</protein>
<dbReference type="GO" id="GO:0030735">
    <property type="term" value="F:carnosine N-methyltransferase activity"/>
    <property type="evidence" value="ECO:0007669"/>
    <property type="project" value="UniProtKB-EC"/>
</dbReference>
<keyword evidence="3 6" id="KW-0489">Methyltransferase</keyword>
<dbReference type="SMART" id="SM01296">
    <property type="entry name" value="N2227"/>
    <property type="match status" value="1"/>
</dbReference>
<accession>A0A2V3J283</accession>
<evidence type="ECO:0000256" key="5">
    <source>
        <dbReference type="ARBA" id="ARBA00022691"/>
    </source>
</evidence>
<dbReference type="PANTHER" id="PTHR12303">
    <property type="entry name" value="CARNOSINE N-METHYLTRANSFERASE"/>
    <property type="match status" value="1"/>
</dbReference>
<evidence type="ECO:0000256" key="1">
    <source>
        <dbReference type="ARBA" id="ARBA00010086"/>
    </source>
</evidence>
<dbReference type="InterPro" id="IPR012901">
    <property type="entry name" value="CARME"/>
</dbReference>
<dbReference type="Proteomes" id="UP000247409">
    <property type="component" value="Unassembled WGS sequence"/>
</dbReference>
<keyword evidence="7" id="KW-1185">Reference proteome</keyword>
<keyword evidence="5" id="KW-0949">S-adenosyl-L-methionine</keyword>
<evidence type="ECO:0000313" key="7">
    <source>
        <dbReference type="Proteomes" id="UP000247409"/>
    </source>
</evidence>
<dbReference type="InterPro" id="IPR029063">
    <property type="entry name" value="SAM-dependent_MTases_sf"/>
</dbReference>
<evidence type="ECO:0000256" key="4">
    <source>
        <dbReference type="ARBA" id="ARBA00022679"/>
    </source>
</evidence>
<proteinExistence type="inferred from homology"/>
<dbReference type="PANTHER" id="PTHR12303:SF6">
    <property type="entry name" value="CARNOSINE N-METHYLTRANSFERASE"/>
    <property type="match status" value="1"/>
</dbReference>
<evidence type="ECO:0000256" key="3">
    <source>
        <dbReference type="ARBA" id="ARBA00022603"/>
    </source>
</evidence>
<reference evidence="6 7" key="1">
    <citation type="journal article" date="2018" name="Mol. Biol. Evol.">
        <title>Analysis of the draft genome of the red seaweed Gracilariopsis chorda provides insights into genome size evolution in Rhodophyta.</title>
        <authorList>
            <person name="Lee J."/>
            <person name="Yang E.C."/>
            <person name="Graf L."/>
            <person name="Yang J.H."/>
            <person name="Qiu H."/>
            <person name="Zel Zion U."/>
            <person name="Chan C.X."/>
            <person name="Stephens T.G."/>
            <person name="Weber A.P.M."/>
            <person name="Boo G.H."/>
            <person name="Boo S.M."/>
            <person name="Kim K.M."/>
            <person name="Shin Y."/>
            <person name="Jung M."/>
            <person name="Lee S.J."/>
            <person name="Yim H.S."/>
            <person name="Lee J.H."/>
            <person name="Bhattacharya D."/>
            <person name="Yoon H.S."/>
        </authorList>
    </citation>
    <scope>NUCLEOTIDE SEQUENCE [LARGE SCALE GENOMIC DNA]</scope>
    <source>
        <strain evidence="6 7">SKKU-2015</strain>
        <tissue evidence="6">Whole body</tissue>
    </source>
</reference>
<dbReference type="EC" id="2.1.1.22" evidence="2"/>
<dbReference type="SUPFAM" id="SSF53335">
    <property type="entry name" value="S-adenosyl-L-methionine-dependent methyltransferases"/>
    <property type="match status" value="1"/>
</dbReference>
<evidence type="ECO:0000313" key="6">
    <source>
        <dbReference type="EMBL" id="PXF48561.1"/>
    </source>
</evidence>
<evidence type="ECO:0000256" key="2">
    <source>
        <dbReference type="ARBA" id="ARBA00012003"/>
    </source>
</evidence>
<keyword evidence="4 6" id="KW-0808">Transferase</keyword>